<accession>A0A0J7XXN6</accession>
<evidence type="ECO:0000313" key="2">
    <source>
        <dbReference type="EMBL" id="KMS55988.1"/>
    </source>
</evidence>
<gene>
    <name evidence="3" type="ORF">V474_07600</name>
    <name evidence="2" type="ORF">V474_13270</name>
</gene>
<dbReference type="OrthoDB" id="7275306at2"/>
<evidence type="ECO:0000313" key="3">
    <source>
        <dbReference type="EMBL" id="KMS59129.1"/>
    </source>
</evidence>
<name>A0A0J7XXN6_9SPHN</name>
<reference evidence="2" key="1">
    <citation type="submission" date="2014-01" db="EMBL/GenBank/DDBJ databases">
        <authorList>
            <person name="Pearce S."/>
            <person name="Pandey G."/>
            <person name="Oakeshott J."/>
        </authorList>
    </citation>
    <scope>NUCLEOTIDE SEQUENCE</scope>
    <source>
        <strain evidence="2">LL02</strain>
    </source>
</reference>
<dbReference type="PANTHER" id="PTHR37936">
    <property type="entry name" value="TRANSPOSASE INSC FOR INSERTION ELEMENT IS2A-RELATED"/>
    <property type="match status" value="1"/>
</dbReference>
<comment type="caution">
    <text evidence="2">The sequence shown here is derived from an EMBL/GenBank/DDBJ whole genome shotgun (WGS) entry which is preliminary data.</text>
</comment>
<dbReference type="Proteomes" id="UP000052268">
    <property type="component" value="Unassembled WGS sequence"/>
</dbReference>
<dbReference type="GO" id="GO:0043565">
    <property type="term" value="F:sequence-specific DNA binding"/>
    <property type="evidence" value="ECO:0007669"/>
    <property type="project" value="InterPro"/>
</dbReference>
<dbReference type="Pfam" id="PF01527">
    <property type="entry name" value="HTH_Tnp_1"/>
    <property type="match status" value="1"/>
</dbReference>
<organism evidence="2 4">
    <name type="scientific">Novosphingobium barchaimii LL02</name>
    <dbReference type="NCBI Taxonomy" id="1114963"/>
    <lineage>
        <taxon>Bacteria</taxon>
        <taxon>Pseudomonadati</taxon>
        <taxon>Pseudomonadota</taxon>
        <taxon>Alphaproteobacteria</taxon>
        <taxon>Sphingomonadales</taxon>
        <taxon>Sphingomonadaceae</taxon>
        <taxon>Novosphingobium</taxon>
    </lineage>
</organism>
<dbReference type="EMBL" id="JACU01000004">
    <property type="protein sequence ID" value="KMS55988.1"/>
    <property type="molecule type" value="Genomic_DNA"/>
</dbReference>
<dbReference type="PANTHER" id="PTHR37936:SF3">
    <property type="entry name" value="TRANSPOSASE INSC FOR INSERTION ELEMENT IS2A-RELATED"/>
    <property type="match status" value="1"/>
</dbReference>
<dbReference type="InterPro" id="IPR002514">
    <property type="entry name" value="Transposase_8"/>
</dbReference>
<evidence type="ECO:0000313" key="4">
    <source>
        <dbReference type="Proteomes" id="UP000052268"/>
    </source>
</evidence>
<sequence length="124" mass="13856">MRAEILGQERRRRWTDQQRLEIIGSVGVNGATLAEVARRHDVTRQQIYTWRHDLKKRGFLLASPEPAFLPVEIPAVRSPGVAHSASPGGTCMVELRLTQGRTLRFGSDIEAIALTRLIRCVEAA</sequence>
<proteinExistence type="inferred from homology"/>
<dbReference type="GO" id="GO:0006313">
    <property type="term" value="P:DNA transposition"/>
    <property type="evidence" value="ECO:0007669"/>
    <property type="project" value="InterPro"/>
</dbReference>
<evidence type="ECO:0000256" key="1">
    <source>
        <dbReference type="ARBA" id="ARBA00009964"/>
    </source>
</evidence>
<comment type="similarity">
    <text evidence="1">Belongs to the transposase 8 family.</text>
</comment>
<dbReference type="Gene3D" id="1.10.10.10">
    <property type="entry name" value="Winged helix-like DNA-binding domain superfamily/Winged helix DNA-binding domain"/>
    <property type="match status" value="1"/>
</dbReference>
<dbReference type="RefSeq" id="WP_059149888.1">
    <property type="nucleotide sequence ID" value="NZ_KQ130452.1"/>
</dbReference>
<dbReference type="EMBL" id="JACU01000002">
    <property type="protein sequence ID" value="KMS59129.1"/>
    <property type="molecule type" value="Genomic_DNA"/>
</dbReference>
<keyword evidence="4" id="KW-1185">Reference proteome</keyword>
<dbReference type="GO" id="GO:0004803">
    <property type="term" value="F:transposase activity"/>
    <property type="evidence" value="ECO:0007669"/>
    <property type="project" value="InterPro"/>
</dbReference>
<dbReference type="InterPro" id="IPR010921">
    <property type="entry name" value="Trp_repressor/repl_initiator"/>
</dbReference>
<dbReference type="InterPro" id="IPR036388">
    <property type="entry name" value="WH-like_DNA-bd_sf"/>
</dbReference>
<dbReference type="NCBIfam" id="NF047595">
    <property type="entry name" value="IS66_ISRel24_TnpA"/>
    <property type="match status" value="1"/>
</dbReference>
<dbReference type="PATRIC" id="fig|1114963.3.peg.1460"/>
<protein>
    <submittedName>
        <fullName evidence="2">Transposase</fullName>
    </submittedName>
</protein>
<dbReference type="AlphaFoldDB" id="A0A0J7XXN6"/>
<dbReference type="SUPFAM" id="SSF48295">
    <property type="entry name" value="TrpR-like"/>
    <property type="match status" value="1"/>
</dbReference>
<reference evidence="2 4" key="2">
    <citation type="journal article" date="2015" name="G3 (Bethesda)">
        <title>Insights into Ongoing Evolution of the Hexachlorocyclohexane Catabolic Pathway from Comparative Genomics of Ten Sphingomonadaceae Strains.</title>
        <authorList>
            <person name="Pearce S.L."/>
            <person name="Oakeshott J.G."/>
            <person name="Pandey G."/>
        </authorList>
    </citation>
    <scope>NUCLEOTIDE SEQUENCE [LARGE SCALE GENOMIC DNA]</scope>
    <source>
        <strain evidence="2 4">LL02</strain>
    </source>
</reference>